<dbReference type="PATRIC" id="fig|1286106.3.peg.2097"/>
<dbReference type="EMBL" id="APHR01000058">
    <property type="protein sequence ID" value="EMR12354.1"/>
    <property type="molecule type" value="Genomic_DNA"/>
</dbReference>
<dbReference type="PROSITE" id="PS01117">
    <property type="entry name" value="HTH_MARR_1"/>
    <property type="match status" value="1"/>
</dbReference>
<dbReference type="PROSITE" id="PS50995">
    <property type="entry name" value="HTH_MARR_2"/>
    <property type="match status" value="1"/>
</dbReference>
<dbReference type="OrthoDB" id="5296557at2"/>
<dbReference type="PRINTS" id="PR00598">
    <property type="entry name" value="HTHMARR"/>
</dbReference>
<proteinExistence type="predicted"/>
<name>M7PPH6_9GAMM</name>
<keyword evidence="1" id="KW-0805">Transcription regulation</keyword>
<evidence type="ECO:0000256" key="1">
    <source>
        <dbReference type="ARBA" id="ARBA00023015"/>
    </source>
</evidence>
<keyword evidence="2" id="KW-0238">DNA-binding</keyword>
<dbReference type="Proteomes" id="UP000012019">
    <property type="component" value="Unassembled WGS sequence"/>
</dbReference>
<dbReference type="GO" id="GO:0003677">
    <property type="term" value="F:DNA binding"/>
    <property type="evidence" value="ECO:0007669"/>
    <property type="project" value="UniProtKB-KW"/>
</dbReference>
<dbReference type="InterPro" id="IPR023187">
    <property type="entry name" value="Tscrpt_reg_MarR-type_CS"/>
</dbReference>
<keyword evidence="3" id="KW-0804">Transcription</keyword>
<dbReference type="GO" id="GO:0006950">
    <property type="term" value="P:response to stress"/>
    <property type="evidence" value="ECO:0007669"/>
    <property type="project" value="TreeGrafter"/>
</dbReference>
<dbReference type="AlphaFoldDB" id="M7PPH6"/>
<protein>
    <submittedName>
        <fullName evidence="5">MarR family transcriptional regulator</fullName>
    </submittedName>
</protein>
<evidence type="ECO:0000259" key="4">
    <source>
        <dbReference type="PROSITE" id="PS50995"/>
    </source>
</evidence>
<dbReference type="InterPro" id="IPR000835">
    <property type="entry name" value="HTH_MarR-typ"/>
</dbReference>
<keyword evidence="6" id="KW-1185">Reference proteome</keyword>
<evidence type="ECO:0000256" key="2">
    <source>
        <dbReference type="ARBA" id="ARBA00023125"/>
    </source>
</evidence>
<evidence type="ECO:0000313" key="6">
    <source>
        <dbReference type="Proteomes" id="UP000012019"/>
    </source>
</evidence>
<sequence length="167" mass="18644">MLQLKDLPNAEVLSKFAERYPDADIHKVLQFLTVLRIGSDLSLMLDNFLAGYGLLQGRWWVLILLMREADLTTTPSILASKAGVSRATMTGLLDGLEREGLVSRVADKHDRRRLAIQLTAAGQAKLDQVMPAYYQRVNALMDSLSSTEAEELIQSLKSLHSQQTVFE</sequence>
<dbReference type="InterPro" id="IPR036388">
    <property type="entry name" value="WH-like_DNA-bd_sf"/>
</dbReference>
<dbReference type="Gene3D" id="1.10.10.10">
    <property type="entry name" value="Winged helix-like DNA-binding domain superfamily/Winged helix DNA-binding domain"/>
    <property type="match status" value="1"/>
</dbReference>
<accession>M7PPH6</accession>
<dbReference type="InterPro" id="IPR036390">
    <property type="entry name" value="WH_DNA-bd_sf"/>
</dbReference>
<dbReference type="PANTHER" id="PTHR33164">
    <property type="entry name" value="TRANSCRIPTIONAL REGULATOR, MARR FAMILY"/>
    <property type="match status" value="1"/>
</dbReference>
<dbReference type="GO" id="GO:0003700">
    <property type="term" value="F:DNA-binding transcription factor activity"/>
    <property type="evidence" value="ECO:0007669"/>
    <property type="project" value="InterPro"/>
</dbReference>
<dbReference type="SMART" id="SM00347">
    <property type="entry name" value="HTH_MARR"/>
    <property type="match status" value="1"/>
</dbReference>
<gene>
    <name evidence="5" type="ORF">MPL1_10482</name>
</gene>
<dbReference type="RefSeq" id="WP_009727066.1">
    <property type="nucleotide sequence ID" value="NZ_APHR01000058.1"/>
</dbReference>
<comment type="caution">
    <text evidence="5">The sequence shown here is derived from an EMBL/GenBank/DDBJ whole genome shotgun (WGS) entry which is preliminary data.</text>
</comment>
<reference evidence="5 6" key="1">
    <citation type="journal article" date="2013" name="Genome Announc.">
        <title>Draft Genome Sequence of Methylophaga lonarensis MPLT, a Haloalkaliphilic (Non-Methane-Utilizing) Methylotroph.</title>
        <authorList>
            <person name="Shetty S.A."/>
            <person name="Marathe N.P."/>
            <person name="Munot H."/>
            <person name="Antony C.P."/>
            <person name="Dhotre D.P."/>
            <person name="Murrell J.C."/>
            <person name="Shouche Y.S."/>
        </authorList>
    </citation>
    <scope>NUCLEOTIDE SEQUENCE [LARGE SCALE GENOMIC DNA]</scope>
    <source>
        <strain evidence="5 6">MPL</strain>
    </source>
</reference>
<dbReference type="InterPro" id="IPR039422">
    <property type="entry name" value="MarR/SlyA-like"/>
</dbReference>
<feature type="domain" description="HTH marR-type" evidence="4">
    <location>
        <begin position="27"/>
        <end position="161"/>
    </location>
</feature>
<dbReference type="eggNOG" id="COG1846">
    <property type="taxonomic scope" value="Bacteria"/>
</dbReference>
<dbReference type="Pfam" id="PF01047">
    <property type="entry name" value="MarR"/>
    <property type="match status" value="1"/>
</dbReference>
<dbReference type="PANTHER" id="PTHR33164:SF43">
    <property type="entry name" value="HTH-TYPE TRANSCRIPTIONAL REPRESSOR YETL"/>
    <property type="match status" value="1"/>
</dbReference>
<evidence type="ECO:0000256" key="3">
    <source>
        <dbReference type="ARBA" id="ARBA00023163"/>
    </source>
</evidence>
<dbReference type="STRING" id="1286106.MPL1_10482"/>
<organism evidence="5 6">
    <name type="scientific">Methylophaga lonarensis MPL</name>
    <dbReference type="NCBI Taxonomy" id="1286106"/>
    <lineage>
        <taxon>Bacteria</taxon>
        <taxon>Pseudomonadati</taxon>
        <taxon>Pseudomonadota</taxon>
        <taxon>Gammaproteobacteria</taxon>
        <taxon>Thiotrichales</taxon>
        <taxon>Piscirickettsiaceae</taxon>
        <taxon>Methylophaga</taxon>
    </lineage>
</organism>
<evidence type="ECO:0000313" key="5">
    <source>
        <dbReference type="EMBL" id="EMR12354.1"/>
    </source>
</evidence>
<dbReference type="SUPFAM" id="SSF46785">
    <property type="entry name" value="Winged helix' DNA-binding domain"/>
    <property type="match status" value="1"/>
</dbReference>